<evidence type="ECO:0000256" key="4">
    <source>
        <dbReference type="ARBA" id="ARBA00022989"/>
    </source>
</evidence>
<feature type="transmembrane region" description="Helical" evidence="7">
    <location>
        <begin position="111"/>
        <end position="131"/>
    </location>
</feature>
<gene>
    <name evidence="9" type="ORF">K2173_011267</name>
</gene>
<comment type="subcellular location">
    <subcellularLocation>
        <location evidence="1">Membrane</location>
        <topology evidence="1">Multi-pass membrane protein</topology>
    </subcellularLocation>
</comment>
<feature type="transmembrane region" description="Helical" evidence="7">
    <location>
        <begin position="143"/>
        <end position="161"/>
    </location>
</feature>
<comment type="caution">
    <text evidence="9">The sequence shown here is derived from an EMBL/GenBank/DDBJ whole genome shotgun (WGS) entry which is preliminary data.</text>
</comment>
<proteinExistence type="predicted"/>
<feature type="domain" description="PGG" evidence="8">
    <location>
        <begin position="32"/>
        <end position="107"/>
    </location>
</feature>
<dbReference type="PANTHER" id="PTHR24186">
    <property type="entry name" value="PROTEIN PHOSPHATASE 1 REGULATORY SUBUNIT"/>
    <property type="match status" value="1"/>
</dbReference>
<keyword evidence="3" id="KW-0677">Repeat</keyword>
<evidence type="ECO:0000259" key="8">
    <source>
        <dbReference type="Pfam" id="PF13962"/>
    </source>
</evidence>
<name>A0AAV8S9J6_9ROSI</name>
<evidence type="ECO:0000256" key="5">
    <source>
        <dbReference type="ARBA" id="ARBA00023043"/>
    </source>
</evidence>
<keyword evidence="6 7" id="KW-0472">Membrane</keyword>
<dbReference type="AlphaFoldDB" id="A0AAV8S9J6"/>
<keyword evidence="10" id="KW-1185">Reference proteome</keyword>
<evidence type="ECO:0000256" key="1">
    <source>
        <dbReference type="ARBA" id="ARBA00004141"/>
    </source>
</evidence>
<dbReference type="Proteomes" id="UP001159364">
    <property type="component" value="Linkage Group LG12"/>
</dbReference>
<protein>
    <recommendedName>
        <fullName evidence="8">PGG domain-containing protein</fullName>
    </recommendedName>
</protein>
<keyword evidence="5" id="KW-0040">ANK repeat</keyword>
<dbReference type="Pfam" id="PF13962">
    <property type="entry name" value="PGG"/>
    <property type="match status" value="1"/>
</dbReference>
<feature type="transmembrane region" description="Helical" evidence="7">
    <location>
        <begin position="81"/>
        <end position="104"/>
    </location>
</feature>
<evidence type="ECO:0000313" key="9">
    <source>
        <dbReference type="EMBL" id="KAJ8748718.1"/>
    </source>
</evidence>
<evidence type="ECO:0000256" key="6">
    <source>
        <dbReference type="ARBA" id="ARBA00023136"/>
    </source>
</evidence>
<evidence type="ECO:0000256" key="2">
    <source>
        <dbReference type="ARBA" id="ARBA00022692"/>
    </source>
</evidence>
<accession>A0AAV8S9J6</accession>
<dbReference type="GO" id="GO:0005886">
    <property type="term" value="C:plasma membrane"/>
    <property type="evidence" value="ECO:0007669"/>
    <property type="project" value="TreeGrafter"/>
</dbReference>
<keyword evidence="4 7" id="KW-1133">Transmembrane helix</keyword>
<evidence type="ECO:0000256" key="3">
    <source>
        <dbReference type="ARBA" id="ARBA00022737"/>
    </source>
</evidence>
<dbReference type="PANTHER" id="PTHR24186:SF56">
    <property type="entry name" value="PGG DOMAIN-CONTAINING PROTEIN"/>
    <property type="match status" value="1"/>
</dbReference>
<keyword evidence="2 7" id="KW-0812">Transmembrane</keyword>
<evidence type="ECO:0000256" key="7">
    <source>
        <dbReference type="SAM" id="Phobius"/>
    </source>
</evidence>
<organism evidence="9 10">
    <name type="scientific">Erythroxylum novogranatense</name>
    <dbReference type="NCBI Taxonomy" id="1862640"/>
    <lineage>
        <taxon>Eukaryota</taxon>
        <taxon>Viridiplantae</taxon>
        <taxon>Streptophyta</taxon>
        <taxon>Embryophyta</taxon>
        <taxon>Tracheophyta</taxon>
        <taxon>Spermatophyta</taxon>
        <taxon>Magnoliopsida</taxon>
        <taxon>eudicotyledons</taxon>
        <taxon>Gunneridae</taxon>
        <taxon>Pentapetalae</taxon>
        <taxon>rosids</taxon>
        <taxon>fabids</taxon>
        <taxon>Malpighiales</taxon>
        <taxon>Erythroxylaceae</taxon>
        <taxon>Erythroxylum</taxon>
    </lineage>
</organism>
<sequence>MIQNMKVVGPPPVAGKNWLRHFQYEEERDSPNEARTVLLVVAALIAAVTFQAGVNPPGGIWQETSEGHVAGRAIYATHKEAFYVFLFSNTLAFSSSISVIGYITHGFPFRFETLVAIFCMAVTYGSSVLAVMPREAHSYRFRYVVLAGLVPPALRCLILLYRKVKSRSSK</sequence>
<dbReference type="InterPro" id="IPR026961">
    <property type="entry name" value="PGG_dom"/>
</dbReference>
<dbReference type="EMBL" id="JAIWQS010000012">
    <property type="protein sequence ID" value="KAJ8748718.1"/>
    <property type="molecule type" value="Genomic_DNA"/>
</dbReference>
<evidence type="ECO:0000313" key="10">
    <source>
        <dbReference type="Proteomes" id="UP001159364"/>
    </source>
</evidence>
<reference evidence="9 10" key="1">
    <citation type="submission" date="2021-09" db="EMBL/GenBank/DDBJ databases">
        <title>Genomic insights and catalytic innovation underlie evolution of tropane alkaloids biosynthesis.</title>
        <authorList>
            <person name="Wang Y.-J."/>
            <person name="Tian T."/>
            <person name="Huang J.-P."/>
            <person name="Huang S.-X."/>
        </authorList>
    </citation>
    <scope>NUCLEOTIDE SEQUENCE [LARGE SCALE GENOMIC DNA]</scope>
    <source>
        <strain evidence="9">KIB-2018</strain>
        <tissue evidence="9">Leaf</tissue>
    </source>
</reference>